<feature type="transmembrane region" description="Helical" evidence="7">
    <location>
        <begin position="239"/>
        <end position="260"/>
    </location>
</feature>
<evidence type="ECO:0000256" key="3">
    <source>
        <dbReference type="ARBA" id="ARBA00022475"/>
    </source>
</evidence>
<dbReference type="PANTHER" id="PTHR36838">
    <property type="entry name" value="AUXIN EFFLUX CARRIER FAMILY PROTEIN"/>
    <property type="match status" value="1"/>
</dbReference>
<evidence type="ECO:0000313" key="8">
    <source>
        <dbReference type="EMBL" id="MFD2236696.1"/>
    </source>
</evidence>
<dbReference type="InterPro" id="IPR004776">
    <property type="entry name" value="Mem_transp_PIN-like"/>
</dbReference>
<feature type="transmembrane region" description="Helical" evidence="7">
    <location>
        <begin position="266"/>
        <end position="287"/>
    </location>
</feature>
<evidence type="ECO:0000256" key="1">
    <source>
        <dbReference type="ARBA" id="ARBA00004141"/>
    </source>
</evidence>
<accession>A0ABW5CJ41</accession>
<sequence>MQSTISIILPIFGLIAIGFGISRFGLLPRSGEDGLAAFVFGIAMPVLLFRTVATGGAAEASPVLLWVSYFSGVIVVYLAGMVLARRLGGTDRREGVIAGVAASFSNLVLVGIPVTERAFGREGLDILALLLAIHLPLMVTGSTLLVERAAMRDAKDGLAAGGRFSYKAALGRIWRSLSRNPLIIGIVAGIGWRLSGLPMTGPVGDVVGSIAATAGPLALIALGLSLTKYEIGRDLRLPALLVPLSLILQPAVVLLVGSAFLPPLWLAIAVLGAAAPAGVNVYLLAVYFKSGEKLAASAIVGTTIASALTLSGWLAYFAP</sequence>
<keyword evidence="2" id="KW-0813">Transport</keyword>
<proteinExistence type="predicted"/>
<evidence type="ECO:0000256" key="4">
    <source>
        <dbReference type="ARBA" id="ARBA00022692"/>
    </source>
</evidence>
<feature type="transmembrane region" description="Helical" evidence="7">
    <location>
        <begin position="96"/>
        <end position="114"/>
    </location>
</feature>
<comment type="caution">
    <text evidence="8">The sequence shown here is derived from an EMBL/GenBank/DDBJ whole genome shotgun (WGS) entry which is preliminary data.</text>
</comment>
<keyword evidence="4 7" id="KW-0812">Transmembrane</keyword>
<dbReference type="RefSeq" id="WP_209735551.1">
    <property type="nucleotide sequence ID" value="NZ_CP072611.1"/>
</dbReference>
<name>A0ABW5CJ41_9HYPH</name>
<keyword evidence="6 7" id="KW-0472">Membrane</keyword>
<keyword evidence="3" id="KW-1003">Cell membrane</keyword>
<dbReference type="PANTHER" id="PTHR36838:SF3">
    <property type="entry name" value="TRANSPORTER AUXIN EFFLUX CARRIER EC FAMILY"/>
    <property type="match status" value="1"/>
</dbReference>
<comment type="subcellular location">
    <subcellularLocation>
        <location evidence="1">Membrane</location>
        <topology evidence="1">Multi-pass membrane protein</topology>
    </subcellularLocation>
</comment>
<organism evidence="8 9">
    <name type="scientific">Aureimonas populi</name>
    <dbReference type="NCBI Taxonomy" id="1701758"/>
    <lineage>
        <taxon>Bacteria</taxon>
        <taxon>Pseudomonadati</taxon>
        <taxon>Pseudomonadota</taxon>
        <taxon>Alphaproteobacteria</taxon>
        <taxon>Hyphomicrobiales</taxon>
        <taxon>Aurantimonadaceae</taxon>
        <taxon>Aureimonas</taxon>
    </lineage>
</organism>
<evidence type="ECO:0000256" key="2">
    <source>
        <dbReference type="ARBA" id="ARBA00022448"/>
    </source>
</evidence>
<feature type="transmembrane region" description="Helical" evidence="7">
    <location>
        <begin position="35"/>
        <end position="57"/>
    </location>
</feature>
<reference evidence="9" key="1">
    <citation type="journal article" date="2019" name="Int. J. Syst. Evol. Microbiol.">
        <title>The Global Catalogue of Microorganisms (GCM) 10K type strain sequencing project: providing services to taxonomists for standard genome sequencing and annotation.</title>
        <authorList>
            <consortium name="The Broad Institute Genomics Platform"/>
            <consortium name="The Broad Institute Genome Sequencing Center for Infectious Disease"/>
            <person name="Wu L."/>
            <person name="Ma J."/>
        </authorList>
    </citation>
    <scope>NUCLEOTIDE SEQUENCE [LARGE SCALE GENOMIC DNA]</scope>
    <source>
        <strain evidence="9">ZS-35-S2</strain>
    </source>
</reference>
<feature type="transmembrane region" description="Helical" evidence="7">
    <location>
        <begin position="126"/>
        <end position="146"/>
    </location>
</feature>
<keyword evidence="5 7" id="KW-1133">Transmembrane helix</keyword>
<dbReference type="Pfam" id="PF03547">
    <property type="entry name" value="Mem_trans"/>
    <property type="match status" value="1"/>
</dbReference>
<feature type="transmembrane region" description="Helical" evidence="7">
    <location>
        <begin position="63"/>
        <end position="84"/>
    </location>
</feature>
<evidence type="ECO:0000256" key="5">
    <source>
        <dbReference type="ARBA" id="ARBA00022989"/>
    </source>
</evidence>
<feature type="transmembrane region" description="Helical" evidence="7">
    <location>
        <begin position="206"/>
        <end position="227"/>
    </location>
</feature>
<feature type="transmembrane region" description="Helical" evidence="7">
    <location>
        <begin position="6"/>
        <end position="26"/>
    </location>
</feature>
<feature type="transmembrane region" description="Helical" evidence="7">
    <location>
        <begin position="294"/>
        <end position="316"/>
    </location>
</feature>
<evidence type="ECO:0000256" key="6">
    <source>
        <dbReference type="ARBA" id="ARBA00023136"/>
    </source>
</evidence>
<dbReference type="EMBL" id="JBHUIJ010000005">
    <property type="protein sequence ID" value="MFD2236696.1"/>
    <property type="molecule type" value="Genomic_DNA"/>
</dbReference>
<evidence type="ECO:0000313" key="9">
    <source>
        <dbReference type="Proteomes" id="UP001597371"/>
    </source>
</evidence>
<keyword evidence="9" id="KW-1185">Reference proteome</keyword>
<dbReference type="Proteomes" id="UP001597371">
    <property type="component" value="Unassembled WGS sequence"/>
</dbReference>
<protein>
    <submittedName>
        <fullName evidence="8">AEC family transporter</fullName>
    </submittedName>
</protein>
<feature type="transmembrane region" description="Helical" evidence="7">
    <location>
        <begin position="177"/>
        <end position="194"/>
    </location>
</feature>
<evidence type="ECO:0000256" key="7">
    <source>
        <dbReference type="SAM" id="Phobius"/>
    </source>
</evidence>
<gene>
    <name evidence="8" type="ORF">ACFSKQ_04345</name>
</gene>